<keyword evidence="2" id="KW-1003">Cell membrane</keyword>
<feature type="transmembrane region" description="Helical" evidence="6">
    <location>
        <begin position="150"/>
        <end position="172"/>
    </location>
</feature>
<dbReference type="PANTHER" id="PTHR30250:SF11">
    <property type="entry name" value="O-ANTIGEN TRANSPORTER-RELATED"/>
    <property type="match status" value="1"/>
</dbReference>
<feature type="transmembrane region" description="Helical" evidence="6">
    <location>
        <begin position="373"/>
        <end position="393"/>
    </location>
</feature>
<sequence length="434" mass="49181">MGFTLNLFIIIADQLMLFIINLLVARHAGDVLFGDYTVATNALMLLGTMFTLGMDSIIAYYVPKYYIQNKYSNIVTLTQEIINFLKPLYVWVVVLGSLCTITLISLTLALRNIALFDVSHPLYLFLWGTVALSLYAICKQYFRAINYMRTAVILSLLQTIVYFILSLIIYFYLYPALFNDNKHYFPHIMLIGFIASYTLIIGVAFFLYKRTELSTIEVKSAHAIAWKDKIYGYTIQNLNRYIFTAIPLMMIEWLGRNEHSVGLFAAIISIISLALIAIAPIGILIGPDISAAFAQSRDALKRVMQKYLMICVSIALITILIIGIFAKQILLLYQSNFTDALPYLYVCLINILTFSITMPLARMVRYSHRGSEIGAKLTLSLLLFQLIACIILINWLGLLGAIICYVGINIVYILVILVISLRIYKTAPFDEMKN</sequence>
<dbReference type="PANTHER" id="PTHR30250">
    <property type="entry name" value="PST FAMILY PREDICTED COLANIC ACID TRANSPORTER"/>
    <property type="match status" value="1"/>
</dbReference>
<dbReference type="EMBL" id="UGNV01000001">
    <property type="protein sequence ID" value="STX27591.1"/>
    <property type="molecule type" value="Genomic_DNA"/>
</dbReference>
<gene>
    <name evidence="7" type="ORF">NCTC13315_00097</name>
</gene>
<dbReference type="AlphaFoldDB" id="A0A378HYI0"/>
<evidence type="ECO:0000256" key="5">
    <source>
        <dbReference type="ARBA" id="ARBA00023136"/>
    </source>
</evidence>
<feature type="transmembrane region" description="Helical" evidence="6">
    <location>
        <begin position="184"/>
        <end position="208"/>
    </location>
</feature>
<accession>A0A378HYI0</accession>
<evidence type="ECO:0000256" key="4">
    <source>
        <dbReference type="ARBA" id="ARBA00022989"/>
    </source>
</evidence>
<reference evidence="7 8" key="1">
    <citation type="submission" date="2018-06" db="EMBL/GenBank/DDBJ databases">
        <authorList>
            <consortium name="Pathogen Informatics"/>
            <person name="Doyle S."/>
        </authorList>
    </citation>
    <scope>NUCLEOTIDE SEQUENCE [LARGE SCALE GENOMIC DNA]</scope>
    <source>
        <strain evidence="7 8">NCTC13315</strain>
    </source>
</reference>
<evidence type="ECO:0000313" key="7">
    <source>
        <dbReference type="EMBL" id="STX27591.1"/>
    </source>
</evidence>
<organism evidence="7 8">
    <name type="scientific">Legionella beliardensis</name>
    <dbReference type="NCBI Taxonomy" id="91822"/>
    <lineage>
        <taxon>Bacteria</taxon>
        <taxon>Pseudomonadati</taxon>
        <taxon>Pseudomonadota</taxon>
        <taxon>Gammaproteobacteria</taxon>
        <taxon>Legionellales</taxon>
        <taxon>Legionellaceae</taxon>
        <taxon>Legionella</taxon>
    </lineage>
</organism>
<feature type="transmembrane region" description="Helical" evidence="6">
    <location>
        <begin position="122"/>
        <end position="138"/>
    </location>
</feature>
<feature type="transmembrane region" description="Helical" evidence="6">
    <location>
        <begin position="307"/>
        <end position="330"/>
    </location>
</feature>
<feature type="transmembrane region" description="Helical" evidence="6">
    <location>
        <begin position="7"/>
        <end position="26"/>
    </location>
</feature>
<dbReference type="Pfam" id="PF01943">
    <property type="entry name" value="Polysacc_synt"/>
    <property type="match status" value="1"/>
</dbReference>
<dbReference type="InterPro" id="IPR050833">
    <property type="entry name" value="Poly_Biosynth_Transport"/>
</dbReference>
<evidence type="ECO:0000256" key="2">
    <source>
        <dbReference type="ARBA" id="ARBA00022475"/>
    </source>
</evidence>
<evidence type="ECO:0000313" key="8">
    <source>
        <dbReference type="Proteomes" id="UP000254968"/>
    </source>
</evidence>
<proteinExistence type="predicted"/>
<feature type="transmembrane region" description="Helical" evidence="6">
    <location>
        <begin position="88"/>
        <end position="110"/>
    </location>
</feature>
<feature type="transmembrane region" description="Helical" evidence="6">
    <location>
        <begin position="238"/>
        <end position="255"/>
    </location>
</feature>
<feature type="transmembrane region" description="Helical" evidence="6">
    <location>
        <begin position="399"/>
        <end position="424"/>
    </location>
</feature>
<keyword evidence="3 6" id="KW-0812">Transmembrane</keyword>
<keyword evidence="4 6" id="KW-1133">Transmembrane helix</keyword>
<name>A0A378HYI0_9GAMM</name>
<feature type="transmembrane region" description="Helical" evidence="6">
    <location>
        <begin position="342"/>
        <end position="361"/>
    </location>
</feature>
<feature type="transmembrane region" description="Helical" evidence="6">
    <location>
        <begin position="261"/>
        <end position="286"/>
    </location>
</feature>
<dbReference type="RefSeq" id="WP_115301392.1">
    <property type="nucleotide sequence ID" value="NZ_CAAAHO010000003.1"/>
</dbReference>
<comment type="subcellular location">
    <subcellularLocation>
        <location evidence="1">Cell membrane</location>
        <topology evidence="1">Multi-pass membrane protein</topology>
    </subcellularLocation>
</comment>
<keyword evidence="8" id="KW-1185">Reference proteome</keyword>
<keyword evidence="5 6" id="KW-0472">Membrane</keyword>
<dbReference type="Proteomes" id="UP000254968">
    <property type="component" value="Unassembled WGS sequence"/>
</dbReference>
<protein>
    <submittedName>
        <fullName evidence="7">Polysaccharide biosynthesis protein</fullName>
    </submittedName>
</protein>
<evidence type="ECO:0000256" key="6">
    <source>
        <dbReference type="SAM" id="Phobius"/>
    </source>
</evidence>
<feature type="transmembrane region" description="Helical" evidence="6">
    <location>
        <begin position="38"/>
        <end position="62"/>
    </location>
</feature>
<evidence type="ECO:0000256" key="1">
    <source>
        <dbReference type="ARBA" id="ARBA00004651"/>
    </source>
</evidence>
<evidence type="ECO:0000256" key="3">
    <source>
        <dbReference type="ARBA" id="ARBA00022692"/>
    </source>
</evidence>
<dbReference type="InterPro" id="IPR002797">
    <property type="entry name" value="Polysacc_synth"/>
</dbReference>
<dbReference type="GO" id="GO:0005886">
    <property type="term" value="C:plasma membrane"/>
    <property type="evidence" value="ECO:0007669"/>
    <property type="project" value="UniProtKB-SubCell"/>
</dbReference>